<feature type="domain" description="DUF5060" evidence="2">
    <location>
        <begin position="276"/>
        <end position="340"/>
    </location>
</feature>
<evidence type="ECO:0000313" key="3">
    <source>
        <dbReference type="EMBL" id="HIT50531.1"/>
    </source>
</evidence>
<dbReference type="InterPro" id="IPR032260">
    <property type="entry name" value="DUF5060"/>
</dbReference>
<evidence type="ECO:0000259" key="1">
    <source>
        <dbReference type="Pfam" id="PF07632"/>
    </source>
</evidence>
<dbReference type="Pfam" id="PF07632">
    <property type="entry name" value="Sde182_NH-like"/>
    <property type="match status" value="1"/>
</dbReference>
<reference evidence="3" key="1">
    <citation type="submission" date="2020-10" db="EMBL/GenBank/DDBJ databases">
        <authorList>
            <person name="Gilroy R."/>
        </authorList>
    </citation>
    <scope>NUCLEOTIDE SEQUENCE</scope>
    <source>
        <strain evidence="3">ChiW17-6978</strain>
    </source>
</reference>
<dbReference type="Gene3D" id="3.90.245.10">
    <property type="entry name" value="Ribonucleoside hydrolase-like"/>
    <property type="match status" value="1"/>
</dbReference>
<evidence type="ECO:0000259" key="2">
    <source>
        <dbReference type="Pfam" id="PF16586"/>
    </source>
</evidence>
<comment type="caution">
    <text evidence="3">The sequence shown here is derived from an EMBL/GenBank/DDBJ whole genome shotgun (WGS) entry which is preliminary data.</text>
</comment>
<gene>
    <name evidence="3" type="ORF">IAD46_05830</name>
</gene>
<dbReference type="GO" id="GO:0016799">
    <property type="term" value="F:hydrolase activity, hydrolyzing N-glycosyl compounds"/>
    <property type="evidence" value="ECO:0007669"/>
    <property type="project" value="InterPro"/>
</dbReference>
<proteinExistence type="predicted"/>
<evidence type="ECO:0000313" key="4">
    <source>
        <dbReference type="Proteomes" id="UP000886758"/>
    </source>
</evidence>
<feature type="domain" description="Cellulose-binding Sde182 nucleoside hydrolase-like" evidence="1">
    <location>
        <begin position="14"/>
        <end position="256"/>
    </location>
</feature>
<dbReference type="InterPro" id="IPR011483">
    <property type="entry name" value="Sde182_NH-like"/>
</dbReference>
<dbReference type="Pfam" id="PF16586">
    <property type="entry name" value="DUF5060"/>
    <property type="match status" value="1"/>
</dbReference>
<dbReference type="InterPro" id="IPR036452">
    <property type="entry name" value="Ribo_hydro-like"/>
</dbReference>
<dbReference type="Proteomes" id="UP000886758">
    <property type="component" value="Unassembled WGS sequence"/>
</dbReference>
<dbReference type="SUPFAM" id="SSF53590">
    <property type="entry name" value="Nucleoside hydrolase"/>
    <property type="match status" value="1"/>
</dbReference>
<organism evidence="3 4">
    <name type="scientific">Candidatus Pelethenecus faecipullorum</name>
    <dbReference type="NCBI Taxonomy" id="2840900"/>
    <lineage>
        <taxon>Bacteria</taxon>
        <taxon>Bacillati</taxon>
        <taxon>Mycoplasmatota</taxon>
        <taxon>Mollicutes</taxon>
        <taxon>Candidatus Pelethenecus</taxon>
    </lineage>
</organism>
<accession>A0A9D1GTL8</accession>
<dbReference type="AlphaFoldDB" id="A0A9D1GTL8"/>
<reference evidence="3" key="2">
    <citation type="journal article" date="2021" name="PeerJ">
        <title>Extensive microbial diversity within the chicken gut microbiome revealed by metagenomics and culture.</title>
        <authorList>
            <person name="Gilroy R."/>
            <person name="Ravi A."/>
            <person name="Getino M."/>
            <person name="Pursley I."/>
            <person name="Horton D.L."/>
            <person name="Alikhan N.F."/>
            <person name="Baker D."/>
            <person name="Gharbi K."/>
            <person name="Hall N."/>
            <person name="Watson M."/>
            <person name="Adriaenssens E.M."/>
            <person name="Foster-Nyarko E."/>
            <person name="Jarju S."/>
            <person name="Secka A."/>
            <person name="Antonio M."/>
            <person name="Oren A."/>
            <person name="Chaudhuri R.R."/>
            <person name="La Ragione R."/>
            <person name="Hildebrand F."/>
            <person name="Pallen M.J."/>
        </authorList>
    </citation>
    <scope>NUCLEOTIDE SEQUENCE</scope>
    <source>
        <strain evidence="3">ChiW17-6978</strain>
    </source>
</reference>
<protein>
    <submittedName>
        <fullName evidence="3">DUF1593 domain-containing protein</fullName>
    </submittedName>
</protein>
<sequence>MLRNKGALFGQRYRIIISTDIGGSDPDDFQSLVHYLLYSDLFDTEGILSSAWGDGTVEDILKVIDIYEKDYPKLFRYHNNYPTPSYLRSITKQGERKFAPYKGYRKATEGSNHIIQCAKKKDSRPLYILCWGLLEDVAQALHDAPEIKSKIRVYFIGGPNKKWGLNAYQYILKEHPDIWIIENNSTYRGWFNGGKTEKDLSNQTFVSEHIKHHGALGDFFASQLGGVIKMGDTPSVAWLLNGNPEEPQKDSWGGRFVQVYHRPTQTFTRNTTLQDTVERFEVMELIFSGPILEPNQIDDHVYFYLVIDQQKFEGFYIGEGKYGVRFMPKSIGAWQYRLESSLEELNDQQGQFVSVEEKDQTRFQTQQHLTNWWSDDLDPDVAEKEYKGAKTINQYRENYLKDFARRLDRLL</sequence>
<name>A0A9D1GTL8_9MOLU</name>
<dbReference type="EMBL" id="DVLF01000180">
    <property type="protein sequence ID" value="HIT50531.1"/>
    <property type="molecule type" value="Genomic_DNA"/>
</dbReference>